<sequence>MRLRHIEVFHAIMQAGSVSGAAQLLHISQPAVTKVLQHCELQLGMPLFERTPGKLHPTPEAHRLFTEVDRLHRDLLGVRRLAANLRTGQAERVRIGITPSLGVDLLPEALVRWRKLAPHTPVDLSTNHTTEIVSALLSGDIDLGLSLQNPHHPGLRAEALASSTMMALCPVSSPEARQAGPLPISDITSELIGLGDDDPMGHAVMNLASDGEAAPQPLVTVKTYQLARALVESGMGLSLVDPFTAASAHPQRIRVRRLTPAVPVQLYLLTLAKAPLGLPARKLVRVLGDVAQESLARLP</sequence>
<dbReference type="InterPro" id="IPR036390">
    <property type="entry name" value="WH_DNA-bd_sf"/>
</dbReference>
<protein>
    <submittedName>
        <fullName evidence="6">LysR family transcriptional regulator</fullName>
    </submittedName>
</protein>
<keyword evidence="4" id="KW-0804">Transcription</keyword>
<comment type="caution">
    <text evidence="6">The sequence shown here is derived from an EMBL/GenBank/DDBJ whole genome shotgun (WGS) entry which is preliminary data.</text>
</comment>
<evidence type="ECO:0000256" key="1">
    <source>
        <dbReference type="ARBA" id="ARBA00009437"/>
    </source>
</evidence>
<dbReference type="Gene3D" id="1.10.10.10">
    <property type="entry name" value="Winged helix-like DNA-binding domain superfamily/Winged helix DNA-binding domain"/>
    <property type="match status" value="1"/>
</dbReference>
<name>A0ABT1BGX1_9BURK</name>
<accession>A0ABT1BGX1</accession>
<dbReference type="Gene3D" id="3.40.190.290">
    <property type="match status" value="1"/>
</dbReference>
<dbReference type="PROSITE" id="PS50931">
    <property type="entry name" value="HTH_LYSR"/>
    <property type="match status" value="1"/>
</dbReference>
<gene>
    <name evidence="6" type="ORF">M0L44_01145</name>
</gene>
<dbReference type="PRINTS" id="PR00039">
    <property type="entry name" value="HTHLYSR"/>
</dbReference>
<dbReference type="InterPro" id="IPR000847">
    <property type="entry name" value="LysR_HTH_N"/>
</dbReference>
<dbReference type="SUPFAM" id="SSF46785">
    <property type="entry name" value="Winged helix' DNA-binding domain"/>
    <property type="match status" value="1"/>
</dbReference>
<dbReference type="InterPro" id="IPR005119">
    <property type="entry name" value="LysR_subst-bd"/>
</dbReference>
<dbReference type="Proteomes" id="UP001204851">
    <property type="component" value="Unassembled WGS sequence"/>
</dbReference>
<keyword evidence="3" id="KW-0238">DNA-binding</keyword>
<dbReference type="PANTHER" id="PTHR30427:SF1">
    <property type="entry name" value="TRANSCRIPTIONAL ACTIVATOR PROTEIN LYSR"/>
    <property type="match status" value="1"/>
</dbReference>
<dbReference type="RefSeq" id="WP_252767775.1">
    <property type="nucleotide sequence ID" value="NZ_JAMXMC010000001.1"/>
</dbReference>
<evidence type="ECO:0000256" key="2">
    <source>
        <dbReference type="ARBA" id="ARBA00023015"/>
    </source>
</evidence>
<dbReference type="EMBL" id="JAMXMC010000001">
    <property type="protein sequence ID" value="MCO5975328.1"/>
    <property type="molecule type" value="Genomic_DNA"/>
</dbReference>
<evidence type="ECO:0000313" key="7">
    <source>
        <dbReference type="Proteomes" id="UP001204851"/>
    </source>
</evidence>
<keyword evidence="2" id="KW-0805">Transcription regulation</keyword>
<evidence type="ECO:0000259" key="5">
    <source>
        <dbReference type="PROSITE" id="PS50931"/>
    </source>
</evidence>
<organism evidence="6 7">
    <name type="scientific">Ideonella oryzae</name>
    <dbReference type="NCBI Taxonomy" id="2937441"/>
    <lineage>
        <taxon>Bacteria</taxon>
        <taxon>Pseudomonadati</taxon>
        <taxon>Pseudomonadota</taxon>
        <taxon>Betaproteobacteria</taxon>
        <taxon>Burkholderiales</taxon>
        <taxon>Sphaerotilaceae</taxon>
        <taxon>Ideonella</taxon>
    </lineage>
</organism>
<reference evidence="6 7" key="1">
    <citation type="submission" date="2022-06" db="EMBL/GenBank/DDBJ databases">
        <title>Ideonella sp. NS12-5 Genome sequencing and assembly.</title>
        <authorList>
            <person name="Jung Y."/>
        </authorList>
    </citation>
    <scope>NUCLEOTIDE SEQUENCE [LARGE SCALE GENOMIC DNA]</scope>
    <source>
        <strain evidence="6 7">NS12-5</strain>
    </source>
</reference>
<evidence type="ECO:0000256" key="4">
    <source>
        <dbReference type="ARBA" id="ARBA00023163"/>
    </source>
</evidence>
<dbReference type="PANTHER" id="PTHR30427">
    <property type="entry name" value="TRANSCRIPTIONAL ACTIVATOR PROTEIN LYSR"/>
    <property type="match status" value="1"/>
</dbReference>
<dbReference type="Pfam" id="PF03466">
    <property type="entry name" value="LysR_substrate"/>
    <property type="match status" value="1"/>
</dbReference>
<evidence type="ECO:0000313" key="6">
    <source>
        <dbReference type="EMBL" id="MCO5975328.1"/>
    </source>
</evidence>
<dbReference type="InterPro" id="IPR036388">
    <property type="entry name" value="WH-like_DNA-bd_sf"/>
</dbReference>
<dbReference type="Pfam" id="PF00126">
    <property type="entry name" value="HTH_1"/>
    <property type="match status" value="1"/>
</dbReference>
<proteinExistence type="inferred from homology"/>
<feature type="domain" description="HTH lysR-type" evidence="5">
    <location>
        <begin position="1"/>
        <end position="58"/>
    </location>
</feature>
<evidence type="ECO:0000256" key="3">
    <source>
        <dbReference type="ARBA" id="ARBA00023125"/>
    </source>
</evidence>
<comment type="similarity">
    <text evidence="1">Belongs to the LysR transcriptional regulatory family.</text>
</comment>
<dbReference type="SUPFAM" id="SSF53850">
    <property type="entry name" value="Periplasmic binding protein-like II"/>
    <property type="match status" value="1"/>
</dbReference>
<keyword evidence="7" id="KW-1185">Reference proteome</keyword>